<dbReference type="PANTHER" id="PTHR34697:SF2">
    <property type="entry name" value="PHOSPHATIDYLGLYCEROL LYSYLTRANSFERASE"/>
    <property type="match status" value="1"/>
</dbReference>
<feature type="transmembrane region" description="Helical" evidence="7">
    <location>
        <begin position="94"/>
        <end position="118"/>
    </location>
</feature>
<dbReference type="InterPro" id="IPR024320">
    <property type="entry name" value="LPG_synthase_C"/>
</dbReference>
<dbReference type="PANTHER" id="PTHR34697">
    <property type="entry name" value="PHOSPHATIDYLGLYCEROL LYSYLTRANSFERASE"/>
    <property type="match status" value="1"/>
</dbReference>
<feature type="compositionally biased region" description="Low complexity" evidence="6">
    <location>
        <begin position="911"/>
        <end position="926"/>
    </location>
</feature>
<dbReference type="SUPFAM" id="SSF144091">
    <property type="entry name" value="Rhomboid-like"/>
    <property type="match status" value="1"/>
</dbReference>
<organism evidence="9 10">
    <name type="scientific">Bombiscardovia nodaiensis</name>
    <dbReference type="NCBI Taxonomy" id="2932181"/>
    <lineage>
        <taxon>Bacteria</taxon>
        <taxon>Bacillati</taxon>
        <taxon>Actinomycetota</taxon>
        <taxon>Actinomycetes</taxon>
        <taxon>Bifidobacteriales</taxon>
        <taxon>Bifidobacteriaceae</taxon>
        <taxon>Bombiscardovia</taxon>
    </lineage>
</organism>
<feature type="region of interest" description="Disordered" evidence="6">
    <location>
        <begin position="858"/>
        <end position="975"/>
    </location>
</feature>
<evidence type="ECO:0000313" key="10">
    <source>
        <dbReference type="Proteomes" id="UP001321766"/>
    </source>
</evidence>
<feature type="transmembrane region" description="Helical" evidence="7">
    <location>
        <begin position="130"/>
        <end position="152"/>
    </location>
</feature>
<evidence type="ECO:0000256" key="1">
    <source>
        <dbReference type="ARBA" id="ARBA00004651"/>
    </source>
</evidence>
<evidence type="ECO:0000256" key="3">
    <source>
        <dbReference type="ARBA" id="ARBA00022692"/>
    </source>
</evidence>
<feature type="transmembrane region" description="Helical" evidence="7">
    <location>
        <begin position="318"/>
        <end position="338"/>
    </location>
</feature>
<reference evidence="9 10" key="1">
    <citation type="journal article" date="2023" name="Microbiol. Spectr.">
        <title>Symbiosis of Carpenter Bees with Uncharacterized Lactic Acid Bacteria Showing NAD Auxotrophy.</title>
        <authorList>
            <person name="Kawasaki S."/>
            <person name="Ozawa K."/>
            <person name="Mori T."/>
            <person name="Yamamoto A."/>
            <person name="Ito M."/>
            <person name="Ohkuma M."/>
            <person name="Sakamoto M."/>
            <person name="Matsutani M."/>
        </authorList>
    </citation>
    <scope>NUCLEOTIDE SEQUENCE [LARGE SCALE GENOMIC DNA]</scope>
    <source>
        <strain evidence="9 10">Kim37-2</strain>
    </source>
</reference>
<feature type="domain" description="Phosphatidylglycerol lysyltransferase C-terminal" evidence="8">
    <location>
        <begin position="524"/>
        <end position="826"/>
    </location>
</feature>
<evidence type="ECO:0000256" key="2">
    <source>
        <dbReference type="ARBA" id="ARBA00022475"/>
    </source>
</evidence>
<dbReference type="Gene3D" id="1.20.1540.10">
    <property type="entry name" value="Rhomboid-like"/>
    <property type="match status" value="1"/>
</dbReference>
<keyword evidence="5 7" id="KW-0472">Membrane</keyword>
<dbReference type="Proteomes" id="UP001321766">
    <property type="component" value="Chromosome"/>
</dbReference>
<accession>A0ABM8B7C5</accession>
<evidence type="ECO:0000256" key="5">
    <source>
        <dbReference type="ARBA" id="ARBA00023136"/>
    </source>
</evidence>
<feature type="transmembrane region" description="Helical" evidence="7">
    <location>
        <begin position="202"/>
        <end position="227"/>
    </location>
</feature>
<feature type="compositionally biased region" description="Basic and acidic residues" evidence="6">
    <location>
        <begin position="862"/>
        <end position="880"/>
    </location>
</feature>
<feature type="transmembrane region" description="Helical" evidence="7">
    <location>
        <begin position="383"/>
        <end position="407"/>
    </location>
</feature>
<sequence length="975" mass="106674">MSAAHEGPSTMEKSAISVLLDDFKHWLRVHMLAVSFTIGMIVVNLLVWLIFAILRVPRGQRIGLPLSDFFTRPTPALQGVVPRQPGLAEQFAKLLISLFITSGPLQLIVDSALVLLILCIAEPRLGRRRVILTSLISAIGGAAAGLLICYGINELQSHWTWFVRIPMTLNPVILVIGALMAAGCFSNLLWRRRINLIGYTSLILLVLYTGNPGNYCALAAALIGHLVGRIWHGPITDRALAGRRSAYETRHLLGAISTVLALGPIVTASSKVKAGVFTPLGMFMGSGPHSAAQLSACLKTNSAASCYAQYGLTRPVTAATFISLLIPTAVMLVVSWGIYHGRRVAAMTSLVLNGLTVVLALVYYLVVPLTLGEGLAKAVRHGAIPSLLAIALPPLIFAYFICTYMRYFPVRTKPSRLRIGSLVIGLGWLGTAAFYLLCVTFSPGSFKPQPTLSMALAELPTRYLTNGVASRFKPRFSPRTLTGLIVNNSIGFIFWLIVLIVLLSWMRSSVLQNENERLQANELVQSGGESMTFMTTWEGNNYWFSSTGRSAIAYRVLHGIALTTTGPFGDPDEYIADLHEFWHYCADHSWSPVFYSVHKPQRDELVANGWASLEVGSEMVVTPSKWETRGKKWQDIRTAINKAKKSNYHDELSTFNDAPWDVQSQIVAISEQWAELKALPEMKFTLGGLDELRDPRVALLYAIDAQNTVLAVTSWMPTYRDGKVIGWTLDFMRHRTDSPNGIMEFLIARMAERLRDEEQVEFMSLSAAPLAGMNPERDNQGENTPQILQHALQLVADLMEPAYGFKSLFFFKKKFQPEEHPVYICYPDPAQLAQIGLAVVEAYLPDLKASQALEALKSLRPAKSEKPDKAEKAGKDDSGHGHQPQVATAAPKQPAESPAQAPREGQVGPVAQAQAASQEQAQAPAERQSENPDSQPAAREQVGADRNPSPAEPGQARPAEAGPQTQAATGDAESK</sequence>
<feature type="transmembrane region" description="Helical" evidence="7">
    <location>
        <begin position="419"/>
        <end position="442"/>
    </location>
</feature>
<keyword evidence="3 7" id="KW-0812">Transmembrane</keyword>
<evidence type="ECO:0000256" key="4">
    <source>
        <dbReference type="ARBA" id="ARBA00022989"/>
    </source>
</evidence>
<dbReference type="InterPro" id="IPR051211">
    <property type="entry name" value="PG_lysyltransferase"/>
</dbReference>
<comment type="subcellular location">
    <subcellularLocation>
        <location evidence="1">Cell membrane</location>
        <topology evidence="1">Multi-pass membrane protein</topology>
    </subcellularLocation>
</comment>
<feature type="transmembrane region" description="Helical" evidence="7">
    <location>
        <begin position="350"/>
        <end position="371"/>
    </location>
</feature>
<proteinExistence type="predicted"/>
<gene>
    <name evidence="9" type="primary">lysX</name>
    <name evidence="9" type="ORF">KIM372_05370</name>
</gene>
<keyword evidence="4 7" id="KW-1133">Transmembrane helix</keyword>
<dbReference type="InterPro" id="IPR035952">
    <property type="entry name" value="Rhomboid-like_sf"/>
</dbReference>
<evidence type="ECO:0000256" key="7">
    <source>
        <dbReference type="SAM" id="Phobius"/>
    </source>
</evidence>
<evidence type="ECO:0000259" key="8">
    <source>
        <dbReference type="Pfam" id="PF09924"/>
    </source>
</evidence>
<dbReference type="Pfam" id="PF09924">
    <property type="entry name" value="LPG_synthase_C"/>
    <property type="match status" value="1"/>
</dbReference>
<keyword evidence="10" id="KW-1185">Reference proteome</keyword>
<feature type="transmembrane region" description="Helical" evidence="7">
    <location>
        <begin position="172"/>
        <end position="190"/>
    </location>
</feature>
<feature type="transmembrane region" description="Helical" evidence="7">
    <location>
        <begin position="484"/>
        <end position="505"/>
    </location>
</feature>
<feature type="transmembrane region" description="Helical" evidence="7">
    <location>
        <begin position="32"/>
        <end position="54"/>
    </location>
</feature>
<evidence type="ECO:0000256" key="6">
    <source>
        <dbReference type="SAM" id="MobiDB-lite"/>
    </source>
</evidence>
<evidence type="ECO:0000313" key="9">
    <source>
        <dbReference type="EMBL" id="BDR52630.1"/>
    </source>
</evidence>
<keyword evidence="2" id="KW-1003">Cell membrane</keyword>
<name>A0ABM8B7C5_9BIFI</name>
<dbReference type="EMBL" id="AP026798">
    <property type="protein sequence ID" value="BDR52630.1"/>
    <property type="molecule type" value="Genomic_DNA"/>
</dbReference>
<protein>
    <submittedName>
        <fullName evidence="9">Membrane protein</fullName>
    </submittedName>
</protein>